<protein>
    <submittedName>
        <fullName evidence="1">Uncharacterized protein</fullName>
    </submittedName>
</protein>
<sequence>MPYLMHICFDSSSRLIRNVHYFEYRGVRFKLIQNNPRKWSDVLLTLVPLHDEAAQNLAFSVVGEFLSALSWQNHARIVFENAGGIGVEDGFRLRKATCHFFTFPKMSFRGDQGGNEISRIPEIENDNQRIALTLFREARSSNKSWLAFLFYWQIMEVGGGNPVSWIEKVYRKQPSQIYIPQKRQLPLSGRKLGEYLLKDCRDAIAHIRRRPGERVLRFDDGEENKHISISVMIVEQFAEYYIREVLCLKKEMHLVRRGSRGFPTFVKESEILSYHFGLIR</sequence>
<name>A0A933GK42_UNCTE</name>
<comment type="caution">
    <text evidence="1">The sequence shown here is derived from an EMBL/GenBank/DDBJ whole genome shotgun (WGS) entry which is preliminary data.</text>
</comment>
<accession>A0A933GK42</accession>
<dbReference type="Proteomes" id="UP000772181">
    <property type="component" value="Unassembled WGS sequence"/>
</dbReference>
<dbReference type="Pfam" id="PF17419">
    <property type="entry name" value="MauJ"/>
    <property type="match status" value="1"/>
</dbReference>
<gene>
    <name evidence="1" type="ORF">HY730_02830</name>
</gene>
<proteinExistence type="predicted"/>
<organism evidence="1 2">
    <name type="scientific">Tectimicrobiota bacterium</name>
    <dbReference type="NCBI Taxonomy" id="2528274"/>
    <lineage>
        <taxon>Bacteria</taxon>
        <taxon>Pseudomonadati</taxon>
        <taxon>Nitrospinota/Tectimicrobiota group</taxon>
        <taxon>Candidatus Tectimicrobiota</taxon>
    </lineage>
</organism>
<evidence type="ECO:0000313" key="1">
    <source>
        <dbReference type="EMBL" id="MBI4595293.1"/>
    </source>
</evidence>
<evidence type="ECO:0000313" key="2">
    <source>
        <dbReference type="Proteomes" id="UP000772181"/>
    </source>
</evidence>
<dbReference type="AlphaFoldDB" id="A0A933GK42"/>
<dbReference type="EMBL" id="JACQWF010000129">
    <property type="protein sequence ID" value="MBI4595293.1"/>
    <property type="molecule type" value="Genomic_DNA"/>
</dbReference>
<dbReference type="InterPro" id="IPR035383">
    <property type="entry name" value="MauJ"/>
</dbReference>
<reference evidence="1" key="1">
    <citation type="submission" date="2020-07" db="EMBL/GenBank/DDBJ databases">
        <title>Huge and variable diversity of episymbiotic CPR bacteria and DPANN archaea in groundwater ecosystems.</title>
        <authorList>
            <person name="He C.Y."/>
            <person name="Keren R."/>
            <person name="Whittaker M."/>
            <person name="Farag I.F."/>
            <person name="Doudna J."/>
            <person name="Cate J.H.D."/>
            <person name="Banfield J.F."/>
        </authorList>
    </citation>
    <scope>NUCLEOTIDE SEQUENCE</scope>
    <source>
        <strain evidence="1">NC_groundwater_1482_Ag_S-0.65um_47_24</strain>
    </source>
</reference>